<dbReference type="OrthoDB" id="5566667at2759"/>
<dbReference type="AlphaFoldDB" id="A0A3P6Q7D8"/>
<gene>
    <name evidence="1" type="ORF">GPUH_LOCUS4813</name>
</gene>
<reference evidence="1 2" key="1">
    <citation type="submission" date="2018-11" db="EMBL/GenBank/DDBJ databases">
        <authorList>
            <consortium name="Pathogen Informatics"/>
        </authorList>
    </citation>
    <scope>NUCLEOTIDE SEQUENCE [LARGE SCALE GENOMIC DNA]</scope>
</reference>
<sequence>MLSSCDMFEACSSGIEGILVRNADDECLNIPAECSKITSVVSDALSSCKDWHDLFVENNAVESRLSWCGMNLCKCNEDWTTAFTEFLQMLLFLSHQIEQVQEQQQSPIIEELFTHVQKLPGLSEGKAQIFSVFQGYLVDSDFDTLVSFKILRIKRNWYCFSSKSNYQSVARI</sequence>
<keyword evidence="2" id="KW-1185">Reference proteome</keyword>
<evidence type="ECO:0000313" key="2">
    <source>
        <dbReference type="Proteomes" id="UP000271098"/>
    </source>
</evidence>
<evidence type="ECO:0000313" key="1">
    <source>
        <dbReference type="EMBL" id="VDK47496.1"/>
    </source>
</evidence>
<name>A0A3P6Q7D8_9BILA</name>
<dbReference type="EMBL" id="UYRT01009478">
    <property type="protein sequence ID" value="VDK47496.1"/>
    <property type="molecule type" value="Genomic_DNA"/>
</dbReference>
<organism evidence="1 2">
    <name type="scientific">Gongylonema pulchrum</name>
    <dbReference type="NCBI Taxonomy" id="637853"/>
    <lineage>
        <taxon>Eukaryota</taxon>
        <taxon>Metazoa</taxon>
        <taxon>Ecdysozoa</taxon>
        <taxon>Nematoda</taxon>
        <taxon>Chromadorea</taxon>
        <taxon>Rhabditida</taxon>
        <taxon>Spirurina</taxon>
        <taxon>Spiruromorpha</taxon>
        <taxon>Spiruroidea</taxon>
        <taxon>Gongylonematidae</taxon>
        <taxon>Gongylonema</taxon>
    </lineage>
</organism>
<accession>A0A3P6Q7D8</accession>
<dbReference type="Proteomes" id="UP000271098">
    <property type="component" value="Unassembled WGS sequence"/>
</dbReference>
<proteinExistence type="predicted"/>
<protein>
    <submittedName>
        <fullName evidence="1">Uncharacterized protein</fullName>
    </submittedName>
</protein>